<dbReference type="GO" id="GO:0019915">
    <property type="term" value="P:lipid storage"/>
    <property type="evidence" value="ECO:0007669"/>
    <property type="project" value="TreeGrafter"/>
</dbReference>
<proteinExistence type="inferred from homology"/>
<comment type="similarity">
    <text evidence="2">Belongs to the perilipin family.</text>
</comment>
<evidence type="ECO:0000256" key="3">
    <source>
        <dbReference type="ARBA" id="ARBA00022677"/>
    </source>
</evidence>
<dbReference type="OMA" id="IFAFNGP"/>
<keyword evidence="6" id="KW-1185">Reference proteome</keyword>
<dbReference type="GO" id="GO:0005829">
    <property type="term" value="C:cytosol"/>
    <property type="evidence" value="ECO:0007669"/>
    <property type="project" value="TreeGrafter"/>
</dbReference>
<sequence>MARVDMRRRHSDLPQFESVVRISSLPIVESGIYIAGNVYRKIKRSNSLMNWSLDTAEQSLAIATTTARPAIFAFNGPITSIDQLLCKGIDIVEQRVPAVHLPPHLMYLNTREYVNENIVKPVLNRAGSVKQIGSQAANVAADQLDGVLTVADKYVDRYLPGDPADKIIDEVGPTESVSKTTRTIKHGARFSRKLQKRLTQRTLAEARALKEQGTECIHVLLYVVELIATDPKLALKKAKALWATLSLSEPENQARPATLEQLLVLLTRESARRIVHLVNGTTALAVKTPRRLGRLLARLSHQLLIVADASLKMTPLINKSKETAKEQISVIHSAIEKLNATASLLLEKFAVLLAGRPSPQKVPHVQNQQNYSNHMSVSSNPPRQLHVVLCSVSYWLIQTVFTAQAILHIISHSPYVTNGSIRIPVSDAFKTPVNYHSDRGSDYLKRMATEIAQLLHLKAFDRVLELPTVELVLVKSVETYSRVKDSNQLVHWAFTFAEMSLNVASKPAAFMMPIAVPIAKMLESPINFVDYTLCFGLDKIEQNIPIVKEKPEVILKKATLSISHINDLIIIQATTVRDISWNKTNQILDTHYGSAAVRGLDSTAAIIDKLIDKFFPAKQEEIKQERMADASKSTPNPANTPHLEVIDRVKNIPVVHSAIEKTGSTYAYVKDSHHLINWALSSAEAGLHYATATAVPFTAPLAKKFEGQINAVDQKLCEGLNIVEQKVPIVKKPPQQIYDAAKAVMNSSLQPTIEKLNTAKESATQQASTLKEISITKANELLNTQCGNMAVQGIDNTSVLVNRLLDHYFPPVEGEENTPNPISADENKVLHAVQTIGQLSTKTANRVYHSVAAQLRTVKKEDVATYISSVVSILHLTHFLNVGQKQTDENQANSSTEKKDEEKK</sequence>
<dbReference type="InParanoid" id="E1ZZJ4"/>
<organism evidence="6">
    <name type="scientific">Camponotus floridanus</name>
    <name type="common">Florida carpenter ant</name>
    <dbReference type="NCBI Taxonomy" id="104421"/>
    <lineage>
        <taxon>Eukaryota</taxon>
        <taxon>Metazoa</taxon>
        <taxon>Ecdysozoa</taxon>
        <taxon>Arthropoda</taxon>
        <taxon>Hexapoda</taxon>
        <taxon>Insecta</taxon>
        <taxon>Pterygota</taxon>
        <taxon>Neoptera</taxon>
        <taxon>Endopterygota</taxon>
        <taxon>Hymenoptera</taxon>
        <taxon>Apocrita</taxon>
        <taxon>Aculeata</taxon>
        <taxon>Formicoidea</taxon>
        <taxon>Formicidae</taxon>
        <taxon>Formicinae</taxon>
        <taxon>Camponotus</taxon>
    </lineage>
</organism>
<dbReference type="GO" id="GO:0005811">
    <property type="term" value="C:lipid droplet"/>
    <property type="evidence" value="ECO:0007669"/>
    <property type="project" value="UniProtKB-SubCell"/>
</dbReference>
<dbReference type="AlphaFoldDB" id="E1ZZJ4"/>
<feature type="compositionally biased region" description="Polar residues" evidence="4">
    <location>
        <begin position="885"/>
        <end position="895"/>
    </location>
</feature>
<accession>E1ZZJ4</accession>
<dbReference type="STRING" id="104421.E1ZZJ4"/>
<evidence type="ECO:0000313" key="6">
    <source>
        <dbReference type="Proteomes" id="UP000000311"/>
    </source>
</evidence>
<reference evidence="5 6" key="1">
    <citation type="journal article" date="2010" name="Science">
        <title>Genomic comparison of the ants Camponotus floridanus and Harpegnathos saltator.</title>
        <authorList>
            <person name="Bonasio R."/>
            <person name="Zhang G."/>
            <person name="Ye C."/>
            <person name="Mutti N.S."/>
            <person name="Fang X."/>
            <person name="Qin N."/>
            <person name="Donahue G."/>
            <person name="Yang P."/>
            <person name="Li Q."/>
            <person name="Li C."/>
            <person name="Zhang P."/>
            <person name="Huang Z."/>
            <person name="Berger S.L."/>
            <person name="Reinberg D."/>
            <person name="Wang J."/>
            <person name="Liebig J."/>
        </authorList>
    </citation>
    <scope>NUCLEOTIDE SEQUENCE [LARGE SCALE GENOMIC DNA]</scope>
    <source>
        <strain evidence="6">C129</strain>
    </source>
</reference>
<feature type="region of interest" description="Disordered" evidence="4">
    <location>
        <begin position="885"/>
        <end position="904"/>
    </location>
</feature>
<dbReference type="InterPro" id="IPR004279">
    <property type="entry name" value="Perilipin"/>
</dbReference>
<name>E1ZZJ4_CAMFO</name>
<gene>
    <name evidence="5" type="ORF">EAG_07625</name>
</gene>
<keyword evidence="3" id="KW-0551">Lipid droplet</keyword>
<dbReference type="EMBL" id="GL435377">
    <property type="protein sequence ID" value="EFN73399.1"/>
    <property type="molecule type" value="Genomic_DNA"/>
</dbReference>
<dbReference type="Pfam" id="PF03036">
    <property type="entry name" value="Perilipin"/>
    <property type="match status" value="3"/>
</dbReference>
<dbReference type="GO" id="GO:0010890">
    <property type="term" value="P:positive regulation of triglyceride storage"/>
    <property type="evidence" value="ECO:0007669"/>
    <property type="project" value="TreeGrafter"/>
</dbReference>
<evidence type="ECO:0000313" key="5">
    <source>
        <dbReference type="EMBL" id="EFN73399.1"/>
    </source>
</evidence>
<evidence type="ECO:0000256" key="4">
    <source>
        <dbReference type="SAM" id="MobiDB-lite"/>
    </source>
</evidence>
<evidence type="ECO:0000256" key="1">
    <source>
        <dbReference type="ARBA" id="ARBA00004502"/>
    </source>
</evidence>
<dbReference type="PANTHER" id="PTHR14024">
    <property type="entry name" value="PERILIPIN"/>
    <property type="match status" value="1"/>
</dbReference>
<dbReference type="Proteomes" id="UP000000311">
    <property type="component" value="Unassembled WGS sequence"/>
</dbReference>
<dbReference type="OrthoDB" id="376826at2759"/>
<dbReference type="PANTHER" id="PTHR14024:SF53">
    <property type="entry name" value="LIPID STORAGE DROPLETS SURFACE-BINDING PROTEIN 2"/>
    <property type="match status" value="1"/>
</dbReference>
<evidence type="ECO:0000256" key="2">
    <source>
        <dbReference type="ARBA" id="ARBA00006311"/>
    </source>
</evidence>
<comment type="subcellular location">
    <subcellularLocation>
        <location evidence="1">Lipid droplet</location>
    </subcellularLocation>
</comment>
<protein>
    <submittedName>
        <fullName evidence="5">Lipid storage droplets surface-binding protein 1</fullName>
    </submittedName>
</protein>